<evidence type="ECO:0000256" key="4">
    <source>
        <dbReference type="ARBA" id="ARBA00023026"/>
    </source>
</evidence>
<organism evidence="8 9">
    <name type="scientific">Buttiauxella selenatireducens</name>
    <dbReference type="NCBI Taxonomy" id="3073902"/>
    <lineage>
        <taxon>Bacteria</taxon>
        <taxon>Pseudomonadati</taxon>
        <taxon>Pseudomonadota</taxon>
        <taxon>Gammaproteobacteria</taxon>
        <taxon>Enterobacterales</taxon>
        <taxon>Enterobacteriaceae</taxon>
        <taxon>Buttiauxella</taxon>
    </lineage>
</organism>
<dbReference type="InterPro" id="IPR011050">
    <property type="entry name" value="Pectin_lyase_fold/virulence"/>
</dbReference>
<dbReference type="NCBIfam" id="TIGR01901">
    <property type="entry name" value="adhes_NPXG"/>
    <property type="match status" value="1"/>
</dbReference>
<feature type="region of interest" description="Disordered" evidence="6">
    <location>
        <begin position="2418"/>
        <end position="2442"/>
    </location>
</feature>
<comment type="subcellular location">
    <subcellularLocation>
        <location evidence="1">Target cell</location>
        <location evidence="1">Target cell cytoplasm</location>
    </subcellularLocation>
</comment>
<keyword evidence="3" id="KW-1266">Target cell cytoplasm</keyword>
<dbReference type="RefSeq" id="WP_309877106.1">
    <property type="nucleotide sequence ID" value="NZ_CP133838.1"/>
</dbReference>
<evidence type="ECO:0000313" key="9">
    <source>
        <dbReference type="Proteomes" id="UP001246690"/>
    </source>
</evidence>
<dbReference type="InterPro" id="IPR006914">
    <property type="entry name" value="VENN_dom"/>
</dbReference>
<dbReference type="InterPro" id="IPR024973">
    <property type="entry name" value="ESPR"/>
</dbReference>
<evidence type="ECO:0000259" key="7">
    <source>
        <dbReference type="SMART" id="SM00912"/>
    </source>
</evidence>
<dbReference type="SUPFAM" id="SSF51126">
    <property type="entry name" value="Pectin lyase-like"/>
    <property type="match status" value="1"/>
</dbReference>
<evidence type="ECO:0000256" key="1">
    <source>
        <dbReference type="ARBA" id="ARBA00004219"/>
    </source>
</evidence>
<dbReference type="Gene3D" id="6.10.140.1810">
    <property type="match status" value="1"/>
</dbReference>
<dbReference type="SMART" id="SM00912">
    <property type="entry name" value="Haemagg_act"/>
    <property type="match status" value="1"/>
</dbReference>
<dbReference type="Pfam" id="PF04829">
    <property type="entry name" value="PT-VENN"/>
    <property type="match status" value="1"/>
</dbReference>
<evidence type="ECO:0000256" key="5">
    <source>
        <dbReference type="ARBA" id="ARBA00024043"/>
    </source>
</evidence>
<dbReference type="Pfam" id="PF05860">
    <property type="entry name" value="TPS"/>
    <property type="match status" value="1"/>
</dbReference>
<feature type="compositionally biased region" description="Low complexity" evidence="6">
    <location>
        <begin position="2173"/>
        <end position="2184"/>
    </location>
</feature>
<dbReference type="EMBL" id="CP133838">
    <property type="protein sequence ID" value="WMY74494.1"/>
    <property type="molecule type" value="Genomic_DNA"/>
</dbReference>
<proteinExistence type="inferred from homology"/>
<feature type="region of interest" description="Disordered" evidence="6">
    <location>
        <begin position="2570"/>
        <end position="2602"/>
    </location>
</feature>
<reference evidence="8 9" key="1">
    <citation type="submission" date="2023-09" db="EMBL/GenBank/DDBJ databases">
        <title>Buttiauxella selenatireducens sp. nov., isolated from the rhizosphere of Cardamine hupingshanesis.</title>
        <authorList>
            <person name="Zhang S."/>
            <person name="Xu Z."/>
            <person name="Wang H."/>
            <person name="Guo Y."/>
        </authorList>
    </citation>
    <scope>NUCLEOTIDE SEQUENCE [LARGE SCALE GENOMIC DNA]</scope>
    <source>
        <strain evidence="8 9">R73</strain>
    </source>
</reference>
<feature type="domain" description="Filamentous haemagglutinin FhaB/tRNA nuclease CdiA-like TPS" evidence="7">
    <location>
        <begin position="88"/>
        <end position="208"/>
    </location>
</feature>
<dbReference type="InterPro" id="IPR012334">
    <property type="entry name" value="Pectin_lyas_fold"/>
</dbReference>
<dbReference type="InterPro" id="IPR008619">
    <property type="entry name" value="Filamentous_hemagglutn_rpt"/>
</dbReference>
<dbReference type="InterPro" id="IPR025157">
    <property type="entry name" value="Hemagglutinin_rpt"/>
</dbReference>
<evidence type="ECO:0000256" key="6">
    <source>
        <dbReference type="SAM" id="MobiDB-lite"/>
    </source>
</evidence>
<keyword evidence="2" id="KW-0800">Toxin</keyword>
<accession>A0ABY9SAE5</accession>
<protein>
    <submittedName>
        <fullName evidence="8">Hemagglutinin repeat-containing protein</fullName>
    </submittedName>
</protein>
<feature type="region of interest" description="Disordered" evidence="6">
    <location>
        <begin position="1659"/>
        <end position="1682"/>
    </location>
</feature>
<keyword evidence="4" id="KW-0843">Virulence</keyword>
<dbReference type="Gene3D" id="2.160.20.10">
    <property type="entry name" value="Single-stranded right-handed beta-helix, Pectin lyase-like"/>
    <property type="match status" value="1"/>
</dbReference>
<gene>
    <name evidence="8" type="ORF">RHD99_00455</name>
</gene>
<feature type="region of interest" description="Disordered" evidence="6">
    <location>
        <begin position="2173"/>
        <end position="2192"/>
    </location>
</feature>
<evidence type="ECO:0000256" key="3">
    <source>
        <dbReference type="ARBA" id="ARBA00022913"/>
    </source>
</evidence>
<name>A0ABY9SAE5_9ENTR</name>
<dbReference type="NCBIfam" id="TIGR01731">
    <property type="entry name" value="fil_hemag_20aa"/>
    <property type="match status" value="27"/>
</dbReference>
<feature type="region of interest" description="Disordered" evidence="6">
    <location>
        <begin position="2703"/>
        <end position="2731"/>
    </location>
</feature>
<evidence type="ECO:0000256" key="2">
    <source>
        <dbReference type="ARBA" id="ARBA00022656"/>
    </source>
</evidence>
<dbReference type="Proteomes" id="UP001246690">
    <property type="component" value="Chromosome"/>
</dbReference>
<dbReference type="InterPro" id="IPR010069">
    <property type="entry name" value="CdiA_FHA1_rpt"/>
</dbReference>
<keyword evidence="9" id="KW-1185">Reference proteome</keyword>
<dbReference type="InterPro" id="IPR008638">
    <property type="entry name" value="FhaB/CdiA-like_TPS"/>
</dbReference>
<feature type="compositionally biased region" description="Low complexity" evidence="6">
    <location>
        <begin position="2704"/>
        <end position="2720"/>
    </location>
</feature>
<dbReference type="Pfam" id="PF05594">
    <property type="entry name" value="Fil_haemagg"/>
    <property type="match status" value="13"/>
</dbReference>
<evidence type="ECO:0000313" key="8">
    <source>
        <dbReference type="EMBL" id="WMY74494.1"/>
    </source>
</evidence>
<dbReference type="Pfam" id="PF13332">
    <property type="entry name" value="Fil_haemagg_2"/>
    <property type="match status" value="3"/>
</dbReference>
<comment type="similarity">
    <text evidence="5">In the N-terminal section; belongs to the CdiA toxin family.</text>
</comment>
<sequence length="3277" mass="335042">MNKNLYRIVFNKARGMLMVVADIAASGRASSGPSSGVGHTLSQRVSSLSRLNFSLLLALGCVSVSVQAGIVADGAAPGNQQPTIINSANGTPQVNIQSPNGNGVSHNKYSQFDVDGQGAILNNSHNATQTQLGGMVNGNPWLAKSEAKIILNEVNSRNPSQLNGVLEVAGKKAQIIIANPAGISCDGCGFINANRTTLTTGNPQLSNGQITGYDVRQGEIVIQGRGMDSTSQDSTDIIARAVKVNAGIWANDLKVTTGSNVVDAVHENISKTASDASTRPQLAVDVSQLGGMYAGKIRLIGTESGVGVRNAGTIGASAGSVTITADGRIENSGAMSSAQDLAVSASGGIQNSGTQYAAGNTTLRTPADITNSGTIAAAHETNISAGSLNSTTSGVLAAGLNSDGKLGSSGNLTLSTTGQLSAHGQNLAATTLNAQGADVDFSQSQTWARDINATATSGNLSTAQGNIAAAQTLTLKTNGLLNNDGGKLEADRLLLGGSTLSNQSGVINQLGEQDLSLTQNTAINNNGGTIASNGNNLTLSTAKLTNQQGTIIHAGRGKLTLNAAQMDATGGTLASNGALDLQGKNLVLNSAITQADSVTVTADSLSHRAGNMTQTGSGNMAVNVSGGLDNSLGNMASSGDFTLTAGNVNNQQGQLLSAGNSLALTSTGNVDNRSGLIASSGALNVSSRGLDNSAGLMQSGSTFTLDTHGGTLINQNSGDQGGIVSLGDLWLNSGNVQNQHGTVYSGGNAWLSTGSWNNTAGQMASVNALTWGGQTLLNDNGGVIQSGGNLALDTHGAALSNTNSGASGGIIGGGDVQISAGEVNNQSGTVYSANHVQLTTGRWNNIAGQMVGVSGLNFSGGELLNDNGGLIQSGGALDLDTHGAQLSNTLEGNIVSQSDLRLTAGNVNNQSGTVYSGSNASLTTGSWNNTAGQLAGVGSLNYSGSALWNDNGGLIQSGGNLALDTHGAALSNTENGTISSGNDLQITSGNVNNQSGVVYSAGNARLATGSWDNTAGLLAGVGSLTYSGSTLLNDNGGAVQSGGDLLLDTHGALLSNTNSGESGGITSQGNMTLNSGALNNGLGAIISNQQLALNTAEVNNDAGLLVALQGLTASTGALSNHGGAIQSGADLNWNTHDNNLNNLDGLISAQNRLALETGEVNNQQGLLTSGGDLTLTSGNLDNRNGQIAGKDDLTLNTTGINNQHGALQALGDMALNATNAIIDNTAGLIQSAQQVLMNAAQVINQDTHSDHQSLGIQGGDILVTADTLNNLNGDVLANNTVGLNLTGLLNNSNGLITAMDLAKIRAGEVINRQGDIEAGNGLTLDSTSLTGDGKLLSLGDMHIGLASDFTNVGTIQANGNLDFTTTGSVTNQNLMQAGESFTFNAASLNNTVDGELSAGTLDVNVSGMLTNRGLLDGYNTHLSAQTLNNIGTGRIYGDWLSIDARTLNNNAEGGMAATIAARQQLDLGVGILNNRDHALIYSDGNMYLGGHLDENWLATGQAVTVNNHSATIESAGNMTLNVATLNNVNDHFTTENVVVSQEHISEYNVDRLGSQLYNDNDYDISIYKDETWIICIEGVLCHNTAGDKFTHYDYTRTITEDRVLESDPGQIIAGGSLTINAGDVLNDKSQIVAGGNLNINATNLNNVEVAGERTITDDGTATRYKRKQSKGGDSPSVKTSDYTPPAIIQEISLNASTVADHSQVDGSGLTVDARQDTSVSGTIQGGGSLSIGDIAGPNGAGAMATGPVGSVTIPGINGGPSMSLSPGKTFEVNLPGDSQVVRMVGPNTRIPDNSLFKSHPESNSPYLVETDPRFTNQKQWLSSDYMMQAFITDPNNIQKRLGDGFYEQRLIREQVVALTGQRYIGDTQSDEEQYKMLMNNGIAFGQKWGLKPGVALTPEQMSALTSDIVWMVSQTVQLPDGSTQQVLVPQVYAKVKVGDLDGSGALLAGRNVNLNLSGDLTNSGRINSKDSTQILANNINNLGGIISGNDVALQARTDINNIGGTIKGGDSLLAIAGRDINVTTTTRSAVSTDGNFGRTSIDRIGSLSVTNDGGFLGVQAGRDVNLTAAQVSNGGADSQTTIIAGNNLNLNTVQTGSNDNLSWGSDDWLKRSQSGDTGTVIQGGGNVSMGAGNDVNITAGNVSANQQLTIQAGNDLNIVNGTASDSFEQYTKQTGSSSMTSKTTTVDHNSESNQLAVGSQLDGDGVTLSAGHDLFIQGSQVAGSQDVNLIAGNNLTVTTATEQHDEMHQHQEKKSGLSGTGGIGISYGTNDLKTTDTGTSLTSAGSTVGSINGDVNMVAGNGLTIKGSDVLAGNNIALQGKQVDILAADNETSSKHTVEQSSSGLTLALSGTVGSAINQAVTSANTANQEKDSNGRMAALDGMKSVLSGVQAYQGAELNQAQGGDPAAMIGVNLSYGSQSSKSEQTQTNHDSQGSTIQAGNNLSIKATDSDINVTGSQIRAGNDITLDAARDVNLISAENTHQLDGKNESHGGSVGVGINFGGGSNGISVNASVNKGKGSETGNGTTHTETTIDAGNHLTVISGRDTTLTGAQISGDKVTMDVGRNLTLTSEKDSDQYDSKQQNASAGGSVSMGGGSGSVSLSQDKMHSNYEAVQEQTGIFAGNGGFDITVGEHTQLNGAVISSTATSDKNLLDTGTLGFSNIDNHAEFEVEHQSVGISSGGSIGSQFAGNMANGLLVGANSEGSADSTTSSAISGGTITIRDKDKQTQNVDDLSRDVANANPGLDTIFDKEKEQRRLQEIQAIGEIGSQAADIVRTQGEIAKQEALKDPKARQDAKEVLAGKGILNPTDEQINQQVGITAMAPYGTGGSIQQGLQAATAVVQGLLGGDIGKALAGGMNPYIADLIHDQTMNADGTVNMEANAMAHAIWGAIAAEASGNSALAGASGAVSGELMARYIAGEMYPGVDPSDLTEEQKQTLSALGTLAAGLAGGLAGDSTSDAVAGAQAGKNSVENNYLSYDQAQAFDKEMTKCRSSDSNCSDIIKKYDALNKENRGDMQKQASDDPLTALAGQTKWDIEGGIAASQRPDWLYGSMDNDDVKKYVLENNSYDLNYLNSNTGMGDKGLAFIAEPENVWGLAAGGASLFTSSATVGSKLIGAALSYGANAGVQIANGNTGDKFDYLSFFSSGITGAAGTGKSLNSNLVINVGNAYFTSQLTGQDSQAAMMGAAAGTGIGYGIGSAITTPWESKLIKDQFGMAASSNALKYIDVPTGSGYIFSGVDISPVPGITGGMFGGIGLESSGYIINSEILKNKEVKK</sequence>
<dbReference type="Pfam" id="PF13018">
    <property type="entry name" value="ESPR"/>
    <property type="match status" value="1"/>
</dbReference>